<keyword evidence="3" id="KW-1185">Reference proteome</keyword>
<dbReference type="PANTHER" id="PTHR46660:SF2">
    <property type="entry name" value="GLYCOSYLTRANSFERASE 1 DOMAIN-CONTAINING PROTEIN 1"/>
    <property type="match status" value="1"/>
</dbReference>
<dbReference type="EMBL" id="JAGGKT010000009">
    <property type="protein sequence ID" value="MBP1932950.1"/>
    <property type="molecule type" value="Genomic_DNA"/>
</dbReference>
<dbReference type="InterPro" id="IPR001296">
    <property type="entry name" value="Glyco_trans_1"/>
</dbReference>
<protein>
    <submittedName>
        <fullName evidence="2">Glycosyltransferase involved in cell wall biosynthesis</fullName>
    </submittedName>
</protein>
<comment type="caution">
    <text evidence="2">The sequence shown here is derived from an EMBL/GenBank/DDBJ whole genome shotgun (WGS) entry which is preliminary data.</text>
</comment>
<name>A0ABS4GSX8_9BACL</name>
<dbReference type="SUPFAM" id="SSF53756">
    <property type="entry name" value="UDP-Glycosyltransferase/glycogen phosphorylase"/>
    <property type="match status" value="1"/>
</dbReference>
<organism evidence="2 3">
    <name type="scientific">Ammoniphilus resinae</name>
    <dbReference type="NCBI Taxonomy" id="861532"/>
    <lineage>
        <taxon>Bacteria</taxon>
        <taxon>Bacillati</taxon>
        <taxon>Bacillota</taxon>
        <taxon>Bacilli</taxon>
        <taxon>Bacillales</taxon>
        <taxon>Paenibacillaceae</taxon>
        <taxon>Aneurinibacillus group</taxon>
        <taxon>Ammoniphilus</taxon>
    </lineage>
</organism>
<proteinExistence type="predicted"/>
<dbReference type="Pfam" id="PF00534">
    <property type="entry name" value="Glycos_transf_1"/>
    <property type="match status" value="1"/>
</dbReference>
<dbReference type="InterPro" id="IPR052622">
    <property type="entry name" value="Glycosyltransferase_G1"/>
</dbReference>
<dbReference type="PANTHER" id="PTHR46660">
    <property type="match status" value="1"/>
</dbReference>
<evidence type="ECO:0000259" key="1">
    <source>
        <dbReference type="Pfam" id="PF00534"/>
    </source>
</evidence>
<dbReference type="CDD" id="cd03801">
    <property type="entry name" value="GT4_PimA-like"/>
    <property type="match status" value="1"/>
</dbReference>
<reference evidence="2 3" key="1">
    <citation type="submission" date="2021-03" db="EMBL/GenBank/DDBJ databases">
        <title>Genomic Encyclopedia of Type Strains, Phase IV (KMG-IV): sequencing the most valuable type-strain genomes for metagenomic binning, comparative biology and taxonomic classification.</title>
        <authorList>
            <person name="Goeker M."/>
        </authorList>
    </citation>
    <scope>NUCLEOTIDE SEQUENCE [LARGE SCALE GENOMIC DNA]</scope>
    <source>
        <strain evidence="2 3">DSM 24738</strain>
    </source>
</reference>
<feature type="domain" description="Glycosyl transferase family 1" evidence="1">
    <location>
        <begin position="152"/>
        <end position="303"/>
    </location>
</feature>
<sequence>MHILLFTPYFNQPRGNATTSRRIIHFLQEAGIQTSVFPYGEKDLWYLPQTDVVHILHATRFVQWLGETGYQLKKPYLVTMGGTDINVDLQTKRGADVISLLEGAEFLTVFTDDAFQKISELDLNWAKKTVKIPQAVWTPWKVEESPDYSIPTILLPAGLRPVKDVLHPLPALDQLVEKFPRLAFTILGASLDQQVYQQVKQACASRPWMHYAGVVPFDVMTQWYNTSNIVLNTSISEGQSLAIMEAMSIGRPVVARKNPANESLIIHRETGWLYEKQDEFIKAITEIMTDPTLRQRVIHQAKVWAGEHASPALEVQRYIELYHQMSR</sequence>
<dbReference type="Gene3D" id="3.40.50.2000">
    <property type="entry name" value="Glycogen Phosphorylase B"/>
    <property type="match status" value="2"/>
</dbReference>
<evidence type="ECO:0000313" key="2">
    <source>
        <dbReference type="EMBL" id="MBP1932950.1"/>
    </source>
</evidence>
<dbReference type="Proteomes" id="UP001519343">
    <property type="component" value="Unassembled WGS sequence"/>
</dbReference>
<dbReference type="RefSeq" id="WP_209810988.1">
    <property type="nucleotide sequence ID" value="NZ_JAGGKT010000009.1"/>
</dbReference>
<evidence type="ECO:0000313" key="3">
    <source>
        <dbReference type="Proteomes" id="UP001519343"/>
    </source>
</evidence>
<gene>
    <name evidence="2" type="ORF">J2Z37_002961</name>
</gene>
<accession>A0ABS4GSX8</accession>